<proteinExistence type="predicted"/>
<evidence type="ECO:0000313" key="1">
    <source>
        <dbReference type="EMBL" id="OPZ93335.1"/>
    </source>
</evidence>
<name>A0A1V5MJN5_UNCT6</name>
<reference evidence="1" key="1">
    <citation type="submission" date="2017-02" db="EMBL/GenBank/DDBJ databases">
        <title>Delving into the versatile metabolic prowess of the omnipresent phylum Bacteroidetes.</title>
        <authorList>
            <person name="Nobu M.K."/>
            <person name="Mei R."/>
            <person name="Narihiro T."/>
            <person name="Kuroda K."/>
            <person name="Liu W.-T."/>
        </authorList>
    </citation>
    <scope>NUCLEOTIDE SEQUENCE</scope>
    <source>
        <strain evidence="1">ADurb.Bin417</strain>
    </source>
</reference>
<accession>A0A1V5MJN5</accession>
<sequence length="322" mass="35147">MKKSEICFVYFNDAGMWRPSDLAGHFEDMKSVGGESIFTNFLEGSPDGLAFRTRLAHAAGLKVYASPGRIAGLFAAGPRPSSMFPVRRPDTLMRDIKGQPVLATSGLVCCVNNPGFQEWFFPHIAEILQKTGVDGVVFDEPKEAHMACYCEYCRALAGDDAAALVALHEKALAETMGRVAGEFKAFRPGGAGLVMLMPNATENFIKEVCRQPAIDCVGVDGPLCLQNSRPVTPPHQKTYILESAPPFFKLIRAAGKQTFALAETFGVYAWALDELRRNIGKFAELGADVAAFNYYGHDSDDPEAVMEVVREAARLVRDRGTE</sequence>
<dbReference type="EMBL" id="MWAK01000029">
    <property type="protein sequence ID" value="OPZ93335.1"/>
    <property type="molecule type" value="Genomic_DNA"/>
</dbReference>
<dbReference type="AlphaFoldDB" id="A0A1V5MJN5"/>
<dbReference type="Proteomes" id="UP000485484">
    <property type="component" value="Unassembled WGS sequence"/>
</dbReference>
<organism evidence="1">
    <name type="scientific">candidate division TA06 bacterium ADurb.Bin417</name>
    <dbReference type="NCBI Taxonomy" id="1852828"/>
    <lineage>
        <taxon>Bacteria</taxon>
        <taxon>Bacteria division TA06</taxon>
    </lineage>
</organism>
<comment type="caution">
    <text evidence="1">The sequence shown here is derived from an EMBL/GenBank/DDBJ whole genome shotgun (WGS) entry which is preliminary data.</text>
</comment>
<gene>
    <name evidence="1" type="ORF">BWY73_00369</name>
</gene>
<protein>
    <submittedName>
        <fullName evidence="1">Uncharacterized protein</fullName>
    </submittedName>
</protein>